<protein>
    <submittedName>
        <fullName evidence="4">Homeobox protein Wariai like</fullName>
    </submittedName>
</protein>
<keyword evidence="4" id="KW-0238">DNA-binding</keyword>
<dbReference type="Pfam" id="PF12796">
    <property type="entry name" value="Ank_2"/>
    <property type="match status" value="1"/>
</dbReference>
<dbReference type="PANTHER" id="PTHR10039">
    <property type="entry name" value="AMELOGENIN"/>
    <property type="match status" value="1"/>
</dbReference>
<dbReference type="SMART" id="SM00248">
    <property type="entry name" value="ANK"/>
    <property type="match status" value="4"/>
</dbReference>
<dbReference type="OrthoDB" id="5243463at2759"/>
<feature type="repeat" description="ANK" evidence="1">
    <location>
        <begin position="390"/>
        <end position="422"/>
    </location>
</feature>
<dbReference type="InterPro" id="IPR002110">
    <property type="entry name" value="Ankyrin_rpt"/>
</dbReference>
<feature type="domain" description="GPI inositol-deacylase winged helix" evidence="3">
    <location>
        <begin position="114"/>
        <end position="203"/>
    </location>
</feature>
<feature type="region of interest" description="Disordered" evidence="2">
    <location>
        <begin position="479"/>
        <end position="501"/>
    </location>
</feature>
<reference evidence="4" key="1">
    <citation type="journal article" date="2021" name="Mol. Plant Pathol.">
        <title>A 20-kb lineage-specific genomic region tames virulence in pathogenic amphidiploid Verticillium longisporum.</title>
        <authorList>
            <person name="Harting R."/>
            <person name="Starke J."/>
            <person name="Kusch H."/>
            <person name="Poggeler S."/>
            <person name="Maurus I."/>
            <person name="Schluter R."/>
            <person name="Landesfeind M."/>
            <person name="Bulla I."/>
            <person name="Nowrousian M."/>
            <person name="de Jonge R."/>
            <person name="Stahlhut G."/>
            <person name="Hoff K.J."/>
            <person name="Asshauer K.P."/>
            <person name="Thurmer A."/>
            <person name="Stanke M."/>
            <person name="Daniel R."/>
            <person name="Morgenstern B."/>
            <person name="Thomma B.P.H.J."/>
            <person name="Kronstad J.W."/>
            <person name="Braus-Stromeyer S.A."/>
            <person name="Braus G.H."/>
        </authorList>
    </citation>
    <scope>NUCLEOTIDE SEQUENCE</scope>
    <source>
        <strain evidence="4">Vl32</strain>
    </source>
</reference>
<keyword evidence="4" id="KW-0371">Homeobox</keyword>
<comment type="caution">
    <text evidence="4">The sequence shown here is derived from an EMBL/GenBank/DDBJ whole genome shotgun (WGS) entry which is preliminary data.</text>
</comment>
<feature type="compositionally biased region" description="Polar residues" evidence="2">
    <location>
        <begin position="483"/>
        <end position="494"/>
    </location>
</feature>
<dbReference type="PROSITE" id="PS50088">
    <property type="entry name" value="ANK_REPEAT"/>
    <property type="match status" value="2"/>
</dbReference>
<evidence type="ECO:0000256" key="2">
    <source>
        <dbReference type="SAM" id="MobiDB-lite"/>
    </source>
</evidence>
<organism evidence="4 5">
    <name type="scientific">Verticillium longisporum</name>
    <name type="common">Verticillium dahliae var. longisporum</name>
    <dbReference type="NCBI Taxonomy" id="100787"/>
    <lineage>
        <taxon>Eukaryota</taxon>
        <taxon>Fungi</taxon>
        <taxon>Dikarya</taxon>
        <taxon>Ascomycota</taxon>
        <taxon>Pezizomycotina</taxon>
        <taxon>Sordariomycetes</taxon>
        <taxon>Hypocreomycetidae</taxon>
        <taxon>Glomerellales</taxon>
        <taxon>Plectosphaerellaceae</taxon>
        <taxon>Verticillium</taxon>
    </lineage>
</organism>
<dbReference type="GO" id="GO:0003677">
    <property type="term" value="F:DNA binding"/>
    <property type="evidence" value="ECO:0007669"/>
    <property type="project" value="UniProtKB-KW"/>
</dbReference>
<feature type="repeat" description="ANK" evidence="1">
    <location>
        <begin position="502"/>
        <end position="534"/>
    </location>
</feature>
<sequence>MSQTTSIKLFVSSRPNTELKTAFASYINVEILPEDVESDVQMFVRDNLEELLSGNEEEIDPGLLVMELATRAGGMFLWAVCQVQYLSRIRTTITPDLIATLPPALESIFENVLMTLEDKDRKMTLRILQLVMFSFRPLDLAEIDEAIAISPSSKSLAGLLRLRQKDAILEMCGCMLSQSPRTKNIQLAHSSVYEFLTRKTAESSAIHDYFHFDDMTSHRELFATCVRYLSMNEFDSDTFRETFRLAQDGGHADSDLQAFAKAPFLDYAVSHLVSHMKKIELVIDSTDHDCTGLAERFFFEDSSRFTSWLLVRQYLDGTYRNPPGSNAYHIAAIYGIEQVFGMGPDQYGLKAQTLDGRNVLHLALENQQWEIVDAILRLGLGDLLSEFDKQGRSPLHVAVELGNTFMVQRLIEGGADPNLASSLNQGRTPIFMAVENKWDELTEYLSGRANLDICLDDGRSLHHVAAQSGSLEWITALEGSRGGSTMTPSPTNRRGSVRRDDNGWTPLQYAADLGHTAMIPKLMASGYAAYELDKNGA</sequence>
<name>A0A8I3AWC5_VERLO</name>
<evidence type="ECO:0000313" key="4">
    <source>
        <dbReference type="EMBL" id="KAG7142453.1"/>
    </source>
</evidence>
<evidence type="ECO:0000313" key="5">
    <source>
        <dbReference type="Proteomes" id="UP000689129"/>
    </source>
</evidence>
<keyword evidence="1" id="KW-0040">ANK repeat</keyword>
<dbReference type="EMBL" id="JAEMWZ010000018">
    <property type="protein sequence ID" value="KAG7142453.1"/>
    <property type="molecule type" value="Genomic_DNA"/>
</dbReference>
<dbReference type="Pfam" id="PF22939">
    <property type="entry name" value="WHD_GPIID"/>
    <property type="match status" value="1"/>
</dbReference>
<dbReference type="PANTHER" id="PTHR10039:SF16">
    <property type="entry name" value="GPI INOSITOL-DEACYLASE"/>
    <property type="match status" value="1"/>
</dbReference>
<dbReference type="Proteomes" id="UP000689129">
    <property type="component" value="Unassembled WGS sequence"/>
</dbReference>
<proteinExistence type="predicted"/>
<evidence type="ECO:0000259" key="3">
    <source>
        <dbReference type="Pfam" id="PF22939"/>
    </source>
</evidence>
<evidence type="ECO:0000256" key="1">
    <source>
        <dbReference type="PROSITE-ProRule" id="PRU00023"/>
    </source>
</evidence>
<dbReference type="InterPro" id="IPR054471">
    <property type="entry name" value="GPIID_WHD"/>
</dbReference>
<accession>A0A8I3AWC5</accession>
<gene>
    <name evidence="4" type="ORF">HYQ45_001198</name>
</gene>
<dbReference type="AlphaFoldDB" id="A0A8I3AWC5"/>
<dbReference type="PROSITE" id="PS50297">
    <property type="entry name" value="ANK_REP_REGION"/>
    <property type="match status" value="1"/>
</dbReference>